<name>A0AAU6WAS3_9MICC</name>
<dbReference type="RefSeq" id="WP_345470168.1">
    <property type="nucleotide sequence ID" value="NZ_CP125942.1"/>
</dbReference>
<keyword evidence="2" id="KW-1185">Reference proteome</keyword>
<dbReference type="EMBL" id="CP125942">
    <property type="protein sequence ID" value="XAO44972.1"/>
    <property type="molecule type" value="Genomic_DNA"/>
</dbReference>
<dbReference type="Proteomes" id="UP001486888">
    <property type="component" value="Chromosome"/>
</dbReference>
<proteinExistence type="predicted"/>
<protein>
    <recommendedName>
        <fullName evidence="3">Lipoprotein</fullName>
    </recommendedName>
</protein>
<gene>
    <name evidence="1" type="ORF">QMQ05_11465</name>
</gene>
<dbReference type="AlphaFoldDB" id="A0AAU6WAS3"/>
<sequence length="139" mass="14787">MSAAVFALGLSMLTGCSSGKLSTEETCTLLTEKAKELDLANKTESAVQDILAGDDESFTAAINEVTAFLQEAADTTKDQKLAEALQVSINQNNQMVDLLSDKDLSLADKISKTQSNTAEDTEKMAYVSTACPELDELGN</sequence>
<accession>A0AAU6WAS3</accession>
<evidence type="ECO:0000313" key="2">
    <source>
        <dbReference type="Proteomes" id="UP001486888"/>
    </source>
</evidence>
<organism evidence="1 2">
    <name type="scientific">Glutamicibacter ectropisis</name>
    <dbReference type="NCBI Taxonomy" id="3046593"/>
    <lineage>
        <taxon>Bacteria</taxon>
        <taxon>Bacillati</taxon>
        <taxon>Actinomycetota</taxon>
        <taxon>Actinomycetes</taxon>
        <taxon>Micrococcales</taxon>
        <taxon>Micrococcaceae</taxon>
        <taxon>Glutamicibacter</taxon>
    </lineage>
</organism>
<evidence type="ECO:0008006" key="3">
    <source>
        <dbReference type="Google" id="ProtNLM"/>
    </source>
</evidence>
<evidence type="ECO:0000313" key="1">
    <source>
        <dbReference type="EMBL" id="XAO44972.1"/>
    </source>
</evidence>
<reference evidence="1 2" key="1">
    <citation type="submission" date="2023-05" db="EMBL/GenBank/DDBJ databases">
        <title>Glutamicibacter sp. B1, complete genome.</title>
        <authorList>
            <person name="Long Y.H."/>
            <person name="Fang T."/>
            <person name="Li X.Y."/>
        </authorList>
    </citation>
    <scope>NUCLEOTIDE SEQUENCE [LARGE SCALE GENOMIC DNA]</scope>
    <source>
        <strain evidence="1 2">B1</strain>
    </source>
</reference>
<dbReference type="KEGG" id="gey:QMQ05_11465"/>